<dbReference type="Proteomes" id="UP000601099">
    <property type="component" value="Unassembled WGS sequence"/>
</dbReference>
<evidence type="ECO:0000313" key="2">
    <source>
        <dbReference type="Proteomes" id="UP000601099"/>
    </source>
</evidence>
<organism evidence="1 2">
    <name type="scientific">Hymenobacter guriensis</name>
    <dbReference type="NCBI Taxonomy" id="2793065"/>
    <lineage>
        <taxon>Bacteria</taxon>
        <taxon>Pseudomonadati</taxon>
        <taxon>Bacteroidota</taxon>
        <taxon>Cytophagia</taxon>
        <taxon>Cytophagales</taxon>
        <taxon>Hymenobacteraceae</taxon>
        <taxon>Hymenobacter</taxon>
    </lineage>
</organism>
<sequence>MAKTLSQLKSAVAKAKALNNVELHAELNQILATMKQPWPKAFRLLSKLLQCASSQISKHYIADLFGEATDPQVLKPLMRAAKASENREYSSNFIFPCAQYDCTDYVNFFVQFLLTCKDPGEAMAGCVHVIEEMQGPFDSDSIRINVAKLLGRDRSMIPTDLQTQDEVLTLQAAYALLDKYFSQVDRQWNLELRVSS</sequence>
<protein>
    <submittedName>
        <fullName evidence="1">Uncharacterized protein</fullName>
    </submittedName>
</protein>
<comment type="caution">
    <text evidence="1">The sequence shown here is derived from an EMBL/GenBank/DDBJ whole genome shotgun (WGS) entry which is preliminary data.</text>
</comment>
<reference evidence="1 2" key="1">
    <citation type="submission" date="2020-11" db="EMBL/GenBank/DDBJ databases">
        <title>Hymenobacter sp.</title>
        <authorList>
            <person name="Kim M.K."/>
        </authorList>
    </citation>
    <scope>NUCLEOTIDE SEQUENCE [LARGE SCALE GENOMIC DNA]</scope>
    <source>
        <strain evidence="1 2">BT594</strain>
    </source>
</reference>
<dbReference type="EMBL" id="JADWYK010000008">
    <property type="protein sequence ID" value="MBG8554730.1"/>
    <property type="molecule type" value="Genomic_DNA"/>
</dbReference>
<proteinExistence type="predicted"/>
<name>A0ABS0L467_9BACT</name>
<gene>
    <name evidence="1" type="ORF">I5L79_14330</name>
</gene>
<evidence type="ECO:0000313" key="1">
    <source>
        <dbReference type="EMBL" id="MBG8554730.1"/>
    </source>
</evidence>
<accession>A0ABS0L467</accession>
<dbReference type="RefSeq" id="WP_196955745.1">
    <property type="nucleotide sequence ID" value="NZ_JADWYK010000008.1"/>
</dbReference>
<keyword evidence="2" id="KW-1185">Reference proteome</keyword>